<feature type="domain" description="UNC-45/Cro1/She4 central" evidence="3">
    <location>
        <begin position="252"/>
        <end position="402"/>
    </location>
</feature>
<dbReference type="GO" id="GO:0051879">
    <property type="term" value="F:Hsp90 protein binding"/>
    <property type="evidence" value="ECO:0007669"/>
    <property type="project" value="TreeGrafter"/>
</dbReference>
<reference evidence="4" key="1">
    <citation type="journal article" date="2023" name="Genome Biol. Evol.">
        <title>First Whole Genome Sequence and Flow Cytometry Genome Size Data for the Lichen-Forming Fungus Ramalina farinacea (Ascomycota).</title>
        <authorList>
            <person name="Llewellyn T."/>
            <person name="Mian S."/>
            <person name="Hill R."/>
            <person name="Leitch I.J."/>
            <person name="Gaya E."/>
        </authorList>
    </citation>
    <scope>NUCLEOTIDE SEQUENCE</scope>
    <source>
        <strain evidence="4">LIQ254RAFAR</strain>
    </source>
</reference>
<dbReference type="AlphaFoldDB" id="A0AA43QIT5"/>
<dbReference type="SUPFAM" id="SSF48371">
    <property type="entry name" value="ARM repeat"/>
    <property type="match status" value="2"/>
</dbReference>
<evidence type="ECO:0000313" key="5">
    <source>
        <dbReference type="Proteomes" id="UP001161017"/>
    </source>
</evidence>
<dbReference type="InterPro" id="IPR024660">
    <property type="entry name" value="UCS_central_dom"/>
</dbReference>
<gene>
    <name evidence="4" type="primary">SHE4</name>
    <name evidence="4" type="ORF">OHK93_005763</name>
</gene>
<dbReference type="InterPro" id="IPR016024">
    <property type="entry name" value="ARM-type_fold"/>
</dbReference>
<proteinExistence type="predicted"/>
<dbReference type="Gene3D" id="1.25.10.10">
    <property type="entry name" value="Leucine-rich Repeat Variant"/>
    <property type="match status" value="1"/>
</dbReference>
<accession>A0AA43QIT5</accession>
<organism evidence="4 5">
    <name type="scientific">Ramalina farinacea</name>
    <dbReference type="NCBI Taxonomy" id="258253"/>
    <lineage>
        <taxon>Eukaryota</taxon>
        <taxon>Fungi</taxon>
        <taxon>Dikarya</taxon>
        <taxon>Ascomycota</taxon>
        <taxon>Pezizomycotina</taxon>
        <taxon>Lecanoromycetes</taxon>
        <taxon>OSLEUM clade</taxon>
        <taxon>Lecanoromycetidae</taxon>
        <taxon>Lecanorales</taxon>
        <taxon>Lecanorineae</taxon>
        <taxon>Ramalinaceae</taxon>
        <taxon>Ramalina</taxon>
    </lineage>
</organism>
<evidence type="ECO:0000256" key="1">
    <source>
        <dbReference type="ARBA" id="ARBA00004496"/>
    </source>
</evidence>
<evidence type="ECO:0000313" key="4">
    <source>
        <dbReference type="EMBL" id="MDI1486532.1"/>
    </source>
</evidence>
<dbReference type="EMBL" id="JAPUFD010000003">
    <property type="protein sequence ID" value="MDI1486532.1"/>
    <property type="molecule type" value="Genomic_DNA"/>
</dbReference>
<dbReference type="PANTHER" id="PTHR45994:SF1">
    <property type="entry name" value="FI21225P1"/>
    <property type="match status" value="1"/>
</dbReference>
<dbReference type="InterPro" id="IPR011989">
    <property type="entry name" value="ARM-like"/>
</dbReference>
<evidence type="ECO:0000256" key="2">
    <source>
        <dbReference type="ARBA" id="ARBA00022490"/>
    </source>
</evidence>
<dbReference type="GO" id="GO:0005737">
    <property type="term" value="C:cytoplasm"/>
    <property type="evidence" value="ECO:0007669"/>
    <property type="project" value="UniProtKB-SubCell"/>
</dbReference>
<comment type="caution">
    <text evidence="4">The sequence shown here is derived from an EMBL/GenBank/DDBJ whole genome shotgun (WGS) entry which is preliminary data.</text>
</comment>
<name>A0AA43QIT5_9LECA</name>
<keyword evidence="2" id="KW-0963">Cytoplasm</keyword>
<dbReference type="Pfam" id="PF11701">
    <property type="entry name" value="UNC45-central"/>
    <property type="match status" value="1"/>
</dbReference>
<protein>
    <submittedName>
        <fullName evidence="4">SWI5-dependent HO expression protein 4</fullName>
    </submittedName>
</protein>
<comment type="subcellular location">
    <subcellularLocation>
        <location evidence="1">Cytoplasm</location>
    </subcellularLocation>
</comment>
<dbReference type="Proteomes" id="UP001161017">
    <property type="component" value="Unassembled WGS sequence"/>
</dbReference>
<sequence length="862" mass="94101">MTSPSLLSDFERTIHPTIYSGGLSMPSVDLSEAEKRAVGLADQATLLVEGGDAKGAYRTIQEAIHLAPDNQSVIDAFTKIRLDDDEHPLLKSCRRFTLDEDVDAGKEAIGFLTSSSPVPADVAQRCMSLLLKISPIKHHDIRDGALSRLLRQSTAAKALLAERLQDKTTTAAFEEIYMIGDGAATGIANVVLTPEAWKSEEARDACEKDVFRLYMAKLLEVGDDDDSRAMRGISRLLVTDSAKLHDLVDDDTFDAILSCLDYRNPIETKSPATLSTAKFLEASGDKGQSMLTTYVIKHYSLQTTEDLVLAFSAEAAIFPIATATAASMFLTKDFLPSLVPLLELKVKSRHVGLAALEMLSAACVDTACREAIQKHCLEWIQEASKSDEAQKSTIAAVVLAKVHGTSVKVNGHSPDEKNEHNYSDEIVRKLMQLLCDNPKDNRASVFEGLAHQSSRPRVKESLINDRKWLQLFIRELGHADPVSSTIFGGLSIVEHLVTYLPNLSDEQKKIAQLKAYANAQGKPSQADPLNEDDAVSRRCQILVIAELVPALEGLYKQVRVGSLAIIIRIVLSLAKMPSKRRVIMVQQGALKMLIRSLEKLGDMDAQNADAKKNAAQAIARLLISVDPSIVFGPSKNASVMSVIPPLVSLLDDDDALALDSPRDLLPTYEGLLALTNLASVPTNGATESIVRLCRARIEELLLSNNSRIQTAVTELVCNLVQQSAGIEMFANGTPEAAKLVHIFLALAGSESLPTRSAAAGTLATLTEFAEVIDAINKQERGMELLLAILEDDEQAMLHRGIFAVVNICHCDKEEATVARAKMKELDIEKKLEMAKRKADSEDVYVLFEEAEKALGISFYQQR</sequence>
<keyword evidence="5" id="KW-1185">Reference proteome</keyword>
<evidence type="ECO:0000259" key="3">
    <source>
        <dbReference type="Pfam" id="PF11701"/>
    </source>
</evidence>
<dbReference type="PANTHER" id="PTHR45994">
    <property type="entry name" value="FI21225P1"/>
    <property type="match status" value="1"/>
</dbReference>